<dbReference type="InterPro" id="IPR005196">
    <property type="entry name" value="Glyco_hydro_65_N"/>
</dbReference>
<evidence type="ECO:0000313" key="9">
    <source>
        <dbReference type="EMBL" id="SHI56850.1"/>
    </source>
</evidence>
<dbReference type="InterPro" id="IPR037018">
    <property type="entry name" value="GH65_N"/>
</dbReference>
<name>A0A1M6C734_9CLOT</name>
<feature type="domain" description="Glycoside hydrolase family 65 C-terminal" evidence="7">
    <location>
        <begin position="692"/>
        <end position="746"/>
    </location>
</feature>
<evidence type="ECO:0000256" key="1">
    <source>
        <dbReference type="ARBA" id="ARBA00006768"/>
    </source>
</evidence>
<dbReference type="Proteomes" id="UP000184080">
    <property type="component" value="Unassembled WGS sequence"/>
</dbReference>
<organism evidence="9 10">
    <name type="scientific">Clostridium amylolyticum</name>
    <dbReference type="NCBI Taxonomy" id="1121298"/>
    <lineage>
        <taxon>Bacteria</taxon>
        <taxon>Bacillati</taxon>
        <taxon>Bacillota</taxon>
        <taxon>Clostridia</taxon>
        <taxon>Eubacteriales</taxon>
        <taxon>Clostridiaceae</taxon>
        <taxon>Clostridium</taxon>
    </lineage>
</organism>
<evidence type="ECO:0000256" key="4">
    <source>
        <dbReference type="PIRSR" id="PIRSR036289-50"/>
    </source>
</evidence>
<comment type="similarity">
    <text evidence="1">Belongs to the glycosyl hydrolase 65 family.</text>
</comment>
<accession>A0A1M6C734</accession>
<dbReference type="Pfam" id="PF03632">
    <property type="entry name" value="Glyco_hydro_65m"/>
    <property type="match status" value="1"/>
</dbReference>
<evidence type="ECO:0000259" key="6">
    <source>
        <dbReference type="Pfam" id="PF03632"/>
    </source>
</evidence>
<evidence type="ECO:0000259" key="7">
    <source>
        <dbReference type="Pfam" id="PF03633"/>
    </source>
</evidence>
<dbReference type="InterPro" id="IPR012341">
    <property type="entry name" value="6hp_glycosidase-like_sf"/>
</dbReference>
<keyword evidence="10" id="KW-1185">Reference proteome</keyword>
<protein>
    <submittedName>
        <fullName evidence="9">Kojibiose phosphorylase</fullName>
    </submittedName>
</protein>
<dbReference type="InterPro" id="IPR017045">
    <property type="entry name" value="Malt_Pase/Glycosyl_Hdrlase"/>
</dbReference>
<keyword evidence="3" id="KW-0808">Transferase</keyword>
<feature type="domain" description="Glycoside hydrolase family 65 central catalytic" evidence="6">
    <location>
        <begin position="304"/>
        <end position="679"/>
    </location>
</feature>
<dbReference type="Gene3D" id="2.60.420.10">
    <property type="entry name" value="Maltose phosphorylase, domain 3"/>
    <property type="match status" value="1"/>
</dbReference>
<feature type="binding site" evidence="5">
    <location>
        <begin position="339"/>
        <end position="340"/>
    </location>
    <ligand>
        <name>substrate</name>
    </ligand>
</feature>
<dbReference type="GO" id="GO:0004553">
    <property type="term" value="F:hydrolase activity, hydrolyzing O-glycosyl compounds"/>
    <property type="evidence" value="ECO:0007669"/>
    <property type="project" value="TreeGrafter"/>
</dbReference>
<dbReference type="STRING" id="1121298.SAMN05444401_1026"/>
<keyword evidence="2" id="KW-0328">Glycosyltransferase</keyword>
<dbReference type="InterPro" id="IPR008928">
    <property type="entry name" value="6-hairpin_glycosidase_sf"/>
</dbReference>
<reference evidence="9 10" key="1">
    <citation type="submission" date="2016-11" db="EMBL/GenBank/DDBJ databases">
        <authorList>
            <person name="Jaros S."/>
            <person name="Januszkiewicz K."/>
            <person name="Wedrychowicz H."/>
        </authorList>
    </citation>
    <scope>NUCLEOTIDE SEQUENCE [LARGE SCALE GENOMIC DNA]</scope>
    <source>
        <strain evidence="9 10">DSM 21864</strain>
    </source>
</reference>
<dbReference type="Gene3D" id="1.50.10.10">
    <property type="match status" value="1"/>
</dbReference>
<dbReference type="RefSeq" id="WP_083599742.1">
    <property type="nucleotide sequence ID" value="NZ_FQZO01000001.1"/>
</dbReference>
<dbReference type="GO" id="GO:0005975">
    <property type="term" value="P:carbohydrate metabolic process"/>
    <property type="evidence" value="ECO:0007669"/>
    <property type="project" value="InterPro"/>
</dbReference>
<proteinExistence type="inferred from homology"/>
<dbReference type="InterPro" id="IPR005194">
    <property type="entry name" value="Glyco_hydro_65_C"/>
</dbReference>
<dbReference type="AlphaFoldDB" id="A0A1M6C734"/>
<gene>
    <name evidence="9" type="ORF">SAMN05444401_1026</name>
</gene>
<dbReference type="EMBL" id="FQZO01000001">
    <property type="protein sequence ID" value="SHI56850.1"/>
    <property type="molecule type" value="Genomic_DNA"/>
</dbReference>
<feature type="binding site" evidence="5">
    <location>
        <begin position="591"/>
        <end position="592"/>
    </location>
    <ligand>
        <name>substrate</name>
    </ligand>
</feature>
<evidence type="ECO:0000313" key="10">
    <source>
        <dbReference type="Proteomes" id="UP000184080"/>
    </source>
</evidence>
<evidence type="ECO:0000256" key="5">
    <source>
        <dbReference type="PIRSR" id="PIRSR036289-51"/>
    </source>
</evidence>
<evidence type="ECO:0000259" key="8">
    <source>
        <dbReference type="Pfam" id="PF03636"/>
    </source>
</evidence>
<dbReference type="OrthoDB" id="9758855at2"/>
<evidence type="ECO:0000256" key="2">
    <source>
        <dbReference type="ARBA" id="ARBA00022676"/>
    </source>
</evidence>
<dbReference type="InterPro" id="IPR011013">
    <property type="entry name" value="Gal_mutarotase_sf_dom"/>
</dbReference>
<dbReference type="GO" id="GO:0016757">
    <property type="term" value="F:glycosyltransferase activity"/>
    <property type="evidence" value="ECO:0007669"/>
    <property type="project" value="UniProtKB-KW"/>
</dbReference>
<dbReference type="GO" id="GO:0030246">
    <property type="term" value="F:carbohydrate binding"/>
    <property type="evidence" value="ECO:0007669"/>
    <property type="project" value="InterPro"/>
</dbReference>
<dbReference type="SUPFAM" id="SSF48208">
    <property type="entry name" value="Six-hairpin glycosidases"/>
    <property type="match status" value="1"/>
</dbReference>
<dbReference type="InterPro" id="IPR005195">
    <property type="entry name" value="Glyco_hydro_65_M"/>
</dbReference>
<dbReference type="PIRSF" id="PIRSF036289">
    <property type="entry name" value="Glycosyl_hydrolase_malt_phosph"/>
    <property type="match status" value="1"/>
</dbReference>
<dbReference type="PANTHER" id="PTHR11051">
    <property type="entry name" value="GLYCOSYL HYDROLASE-RELATED"/>
    <property type="match status" value="1"/>
</dbReference>
<feature type="domain" description="Glycoside hydrolase family 65 N-terminal" evidence="8">
    <location>
        <begin position="10"/>
        <end position="249"/>
    </location>
</feature>
<sequence>MSLWNIELNEYNKYDNEKYETIFTLANGYKGLRGALEFSKVGNKGNLIAGVFDKSYAQVTEIVNCQDPLGFNIYIEDELVDIDECNIHKFNRTLNMKEGVLYSEIYISTKSGKTMNIKSERLVSRNNVHRWASRYEISPGNFSGKVFIENIIDGTVTNSTKDPMSRAKHFQVVGSYDLEPGMALLTKTFDKNIQIIEATRIISEKDNGNAFKFRKYSEIGEKVVEVYETFLKKDNPITIYKYGTSYTSRDTQENLISIASKDLQLFVKEGYLKEKQDHIKVWENIWEDTDIKIVGDDLAQLGIRFNLYHLSSSAYEGDDKVSLAAKALHGEGYKGHVFWDTETFMLPYFIYTRPQVAKCLLMYRYNTLKGARKNAELTGYKGARFPWESADDGMEVTPKWGFDYDGNPVRIWTGDEEYHINSDIVFAIVEYYRATGDKDFIIKYGLEILLDTTKFWQSRVEYNKEEDRYEINCVIGPDEFHEHVNNNVFTNYLAKWSIKKTLEFAEWVKTEDESVLKTLCNKLGITEEDFHEWNEIQKKIYIPTSQNGIIIEQFQGYFNLADIPIIQHDENGMPMWPNLGEYKLGETQLVKQADVVQLMIMLSEEFSQEIIKANYEYYEARTMHKSSLSPSMYSILGLTVGDTHNAYKYFIKALYTDLRDNQGNTDFGLHAASTGGSWQSAIFGFAGLKVSKEGDLSIKPWIPEHWRCMEFNINWRDARINIRIEKENIFIKSDKHTSITVYEKKINVLANNFVKIPR</sequence>
<feature type="active site" description="Proton donor" evidence="4">
    <location>
        <position position="479"/>
    </location>
</feature>
<dbReference type="Gene3D" id="2.70.98.40">
    <property type="entry name" value="Glycoside hydrolase, family 65, N-terminal domain"/>
    <property type="match status" value="1"/>
</dbReference>
<dbReference type="SUPFAM" id="SSF74650">
    <property type="entry name" value="Galactose mutarotase-like"/>
    <property type="match status" value="1"/>
</dbReference>
<dbReference type="Pfam" id="PF03633">
    <property type="entry name" value="Glyco_hydro_65C"/>
    <property type="match status" value="1"/>
</dbReference>
<dbReference type="PANTHER" id="PTHR11051:SF8">
    <property type="entry name" value="PROTEIN-GLUCOSYLGALACTOSYLHYDROXYLYSINE GLUCOSIDASE"/>
    <property type="match status" value="1"/>
</dbReference>
<dbReference type="Pfam" id="PF03636">
    <property type="entry name" value="Glyco_hydro_65N"/>
    <property type="match status" value="1"/>
</dbReference>
<evidence type="ECO:0000256" key="3">
    <source>
        <dbReference type="ARBA" id="ARBA00022679"/>
    </source>
</evidence>